<organism evidence="2 3">
    <name type="scientific">Candidatus Yonathbacteria bacterium RIFOXYD1_FULL_52_36</name>
    <dbReference type="NCBI Taxonomy" id="1802730"/>
    <lineage>
        <taxon>Bacteria</taxon>
        <taxon>Candidatus Yonathiibacteriota</taxon>
    </lineage>
</organism>
<dbReference type="EMBL" id="MHUZ01000021">
    <property type="protein sequence ID" value="OHA85584.1"/>
    <property type="molecule type" value="Genomic_DNA"/>
</dbReference>
<evidence type="ECO:0000256" key="1">
    <source>
        <dbReference type="SAM" id="Phobius"/>
    </source>
</evidence>
<sequence length="143" mass="15376">MSIINFIYKSIFNYVMRSTAIKISAWILVAMLPVAVFATGPLTIGTQADAGDVFAFVGTILNLLASLFVSLAVVYFLWGLAKFVLNSGDEEARKEARSMIVHSIVAIAIMVSVWALVGILIRTVGGRGTTGSAPDLPINNRTR</sequence>
<reference evidence="2 3" key="1">
    <citation type="journal article" date="2016" name="Nat. Commun.">
        <title>Thousands of microbial genomes shed light on interconnected biogeochemical processes in an aquifer system.</title>
        <authorList>
            <person name="Anantharaman K."/>
            <person name="Brown C.T."/>
            <person name="Hug L.A."/>
            <person name="Sharon I."/>
            <person name="Castelle C.J."/>
            <person name="Probst A.J."/>
            <person name="Thomas B.C."/>
            <person name="Singh A."/>
            <person name="Wilkins M.J."/>
            <person name="Karaoz U."/>
            <person name="Brodie E.L."/>
            <person name="Williams K.H."/>
            <person name="Hubbard S.S."/>
            <person name="Banfield J.F."/>
        </authorList>
    </citation>
    <scope>NUCLEOTIDE SEQUENCE [LARGE SCALE GENOMIC DNA]</scope>
</reference>
<name>A0A1G2SKN9_9BACT</name>
<dbReference type="AlphaFoldDB" id="A0A1G2SKN9"/>
<evidence type="ECO:0000313" key="2">
    <source>
        <dbReference type="EMBL" id="OHA85584.1"/>
    </source>
</evidence>
<comment type="caution">
    <text evidence="2">The sequence shown here is derived from an EMBL/GenBank/DDBJ whole genome shotgun (WGS) entry which is preliminary data.</text>
</comment>
<keyword evidence="1" id="KW-0812">Transmembrane</keyword>
<feature type="transmembrane region" description="Helical" evidence="1">
    <location>
        <begin position="99"/>
        <end position="121"/>
    </location>
</feature>
<evidence type="ECO:0000313" key="3">
    <source>
        <dbReference type="Proteomes" id="UP000178168"/>
    </source>
</evidence>
<protein>
    <submittedName>
        <fullName evidence="2">Uncharacterized protein</fullName>
    </submittedName>
</protein>
<gene>
    <name evidence="2" type="ORF">A2591_00270</name>
</gene>
<feature type="transmembrane region" description="Helical" evidence="1">
    <location>
        <begin position="20"/>
        <end position="42"/>
    </location>
</feature>
<accession>A0A1G2SKN9</accession>
<proteinExistence type="predicted"/>
<dbReference type="InterPro" id="IPR043993">
    <property type="entry name" value="T4SS_pilin"/>
</dbReference>
<keyword evidence="1" id="KW-0472">Membrane</keyword>
<dbReference type="Proteomes" id="UP000178168">
    <property type="component" value="Unassembled WGS sequence"/>
</dbReference>
<keyword evidence="1" id="KW-1133">Transmembrane helix</keyword>
<dbReference type="STRING" id="1802730.A2591_00270"/>
<dbReference type="Pfam" id="PF18895">
    <property type="entry name" value="T4SS_pilin"/>
    <property type="match status" value="1"/>
</dbReference>
<feature type="transmembrane region" description="Helical" evidence="1">
    <location>
        <begin position="54"/>
        <end position="78"/>
    </location>
</feature>